<protein>
    <submittedName>
        <fullName evidence="2">Uncharacterized protein</fullName>
    </submittedName>
</protein>
<evidence type="ECO:0000313" key="3">
    <source>
        <dbReference type="Proteomes" id="UP000077421"/>
    </source>
</evidence>
<proteinExistence type="predicted"/>
<accession>A0A853KG78</accession>
<gene>
    <name evidence="2" type="ORF">AYW79_05820</name>
</gene>
<dbReference type="Proteomes" id="UP000077421">
    <property type="component" value="Unassembled WGS sequence"/>
</dbReference>
<dbReference type="AlphaFoldDB" id="A0A853KG78"/>
<evidence type="ECO:0000313" key="2">
    <source>
        <dbReference type="EMBL" id="OAG94380.1"/>
    </source>
</evidence>
<comment type="caution">
    <text evidence="2">The sequence shown here is derived from an EMBL/GenBank/DDBJ whole genome shotgun (WGS) entry which is preliminary data.</text>
</comment>
<dbReference type="RefSeq" id="WP_067563038.1">
    <property type="nucleotide sequence ID" value="NZ_LSUQ01000011.1"/>
</dbReference>
<reference evidence="2 3" key="1">
    <citation type="submission" date="2016-02" db="EMBL/GenBank/DDBJ databases">
        <title>Draft genome sequence of Acidibacillus ferrooxidans SLC66.</title>
        <authorList>
            <person name="Oliveira G."/>
            <person name="Nancucheo I."/>
            <person name="Dall'Agnol H."/>
            <person name="Johnson B."/>
            <person name="Oliveira R."/>
            <person name="Nunes G.L."/>
            <person name="Tzotzos G."/>
            <person name="Orellana S.C."/>
            <person name="Salim A.C."/>
            <person name="Araujo F.M."/>
        </authorList>
    </citation>
    <scope>NUCLEOTIDE SEQUENCE [LARGE SCALE GENOMIC DNA]</scope>
    <source>
        <strain evidence="2 3">SLC66</strain>
    </source>
</reference>
<name>A0A853KG78_9BACL</name>
<dbReference type="EMBL" id="LSUQ01000011">
    <property type="protein sequence ID" value="OAG94380.1"/>
    <property type="molecule type" value="Genomic_DNA"/>
</dbReference>
<organism evidence="2 3">
    <name type="scientific">Ferroacidibacillus organovorans</name>
    <dbReference type="NCBI Taxonomy" id="1765683"/>
    <lineage>
        <taxon>Bacteria</taxon>
        <taxon>Bacillati</taxon>
        <taxon>Bacillota</taxon>
        <taxon>Bacilli</taxon>
        <taxon>Bacillales</taxon>
        <taxon>Alicyclobacillaceae</taxon>
        <taxon>Ferroacidibacillus</taxon>
    </lineage>
</organism>
<keyword evidence="1" id="KW-0732">Signal</keyword>
<sequence>MRLRSKLGLAAIVAVAALFFAEINQQKKPPTQVTPELFMPQNNVVINTEMNRASYLQLPVYIVPKQKNGAGNISRISLDKMPGVQLKNAYFGSGTNVQGQLTSLPLILEMSTTHLVHSITANPAFTIHFSNGQTISLQAGHWQINIWPDHTPAFRVNRLAIGNEFLNPVKQTTYSLTVTNQTNSKVTLTGLTTASPLATFRDVTVHASDSHAKPARLTPTADVNVYPKQTVTLRATLDFGNSFRGYGLFTPLLEYVDSNGKAVQPLMPAIFQLTPNLSRIQKTIPGVRYSIN</sequence>
<feature type="signal peptide" evidence="1">
    <location>
        <begin position="1"/>
        <end position="21"/>
    </location>
</feature>
<feature type="chain" id="PRO_5039079817" evidence="1">
    <location>
        <begin position="22"/>
        <end position="292"/>
    </location>
</feature>
<dbReference type="OrthoDB" id="9880080at2"/>
<evidence type="ECO:0000256" key="1">
    <source>
        <dbReference type="SAM" id="SignalP"/>
    </source>
</evidence>